<sequence length="409" mass="45374">MSFLVWLDGTISSCFESCEESSVGRVIGFCLVSKSSSSSPTAKCKEYASKGPLVKFVLVRSSVGGKAQATKGFKFVIAWCTVLGQCNERMFINRDLFEHIKVMEVDKVHLFFLSLALAKSLNFFHQVRFTCFCVSSAITMAYALFNEATLSAGACRDRHQPPQFIPASIDLVEISSDCVPSLCYRRGVTLEVVHLGCIVDPIPFLQYVPQVFRRSSGASIEPSTKPNLSLASKAVRLALSELLLLYDPGNNNHLNTMAQGIRWPYGIDLNNVRGRHTNGKNVADFFATYLGLPMLPPFLNLSDSERSQIKTGINYGSGACGILNTTRVGECLSLAQQVKYFTITRMKDLPKALKTQKKVREHLAKSIYFFSIGINDYHPEVNNNITSNFSSTGFADHLLDEITKYVKVH</sequence>
<evidence type="ECO:0000256" key="3">
    <source>
        <dbReference type="ARBA" id="ARBA00022525"/>
    </source>
</evidence>
<dbReference type="GO" id="GO:0016042">
    <property type="term" value="P:lipid catabolic process"/>
    <property type="evidence" value="ECO:0007669"/>
    <property type="project" value="UniProtKB-KW"/>
</dbReference>
<evidence type="ECO:0000256" key="6">
    <source>
        <dbReference type="ARBA" id="ARBA00022963"/>
    </source>
</evidence>
<organism evidence="8 9">
    <name type="scientific">Senna tora</name>
    <dbReference type="NCBI Taxonomy" id="362788"/>
    <lineage>
        <taxon>Eukaryota</taxon>
        <taxon>Viridiplantae</taxon>
        <taxon>Streptophyta</taxon>
        <taxon>Embryophyta</taxon>
        <taxon>Tracheophyta</taxon>
        <taxon>Spermatophyta</taxon>
        <taxon>Magnoliopsida</taxon>
        <taxon>eudicotyledons</taxon>
        <taxon>Gunneridae</taxon>
        <taxon>Pentapetalae</taxon>
        <taxon>rosids</taxon>
        <taxon>fabids</taxon>
        <taxon>Fabales</taxon>
        <taxon>Fabaceae</taxon>
        <taxon>Caesalpinioideae</taxon>
        <taxon>Cassia clade</taxon>
        <taxon>Senna</taxon>
    </lineage>
</organism>
<name>A0A834XIC9_9FABA</name>
<dbReference type="GO" id="GO:0016787">
    <property type="term" value="F:hydrolase activity"/>
    <property type="evidence" value="ECO:0007669"/>
    <property type="project" value="UniProtKB-KW"/>
</dbReference>
<dbReference type="AlphaFoldDB" id="A0A834XIC9"/>
<evidence type="ECO:0000256" key="7">
    <source>
        <dbReference type="ARBA" id="ARBA00023098"/>
    </source>
</evidence>
<dbReference type="InterPro" id="IPR036514">
    <property type="entry name" value="SGNH_hydro_sf"/>
</dbReference>
<dbReference type="PANTHER" id="PTHR45650:SF14">
    <property type="entry name" value="GDSL ESTERASE_LIPASE 7-LIKE"/>
    <property type="match status" value="1"/>
</dbReference>
<proteinExistence type="inferred from homology"/>
<comment type="subcellular location">
    <subcellularLocation>
        <location evidence="1">Secreted</location>
    </subcellularLocation>
</comment>
<keyword evidence="5" id="KW-0378">Hydrolase</keyword>
<keyword evidence="9" id="KW-1185">Reference proteome</keyword>
<evidence type="ECO:0000256" key="5">
    <source>
        <dbReference type="ARBA" id="ARBA00022801"/>
    </source>
</evidence>
<accession>A0A834XIC9</accession>
<protein>
    <submittedName>
        <fullName evidence="8">Zeta-carotene desaturase</fullName>
    </submittedName>
</protein>
<comment type="caution">
    <text evidence="8">The sequence shown here is derived from an EMBL/GenBank/DDBJ whole genome shotgun (WGS) entry which is preliminary data.</text>
</comment>
<evidence type="ECO:0000256" key="4">
    <source>
        <dbReference type="ARBA" id="ARBA00022729"/>
    </source>
</evidence>
<keyword evidence="3" id="KW-0964">Secreted</keyword>
<comment type="similarity">
    <text evidence="2">Belongs to the 'GDSL' lipolytic enzyme family.</text>
</comment>
<reference evidence="8" key="1">
    <citation type="submission" date="2020-09" db="EMBL/GenBank/DDBJ databases">
        <title>Genome-Enabled Discovery of Anthraquinone Biosynthesis in Senna tora.</title>
        <authorList>
            <person name="Kang S.-H."/>
            <person name="Pandey R.P."/>
            <person name="Lee C.-M."/>
            <person name="Sim J.-S."/>
            <person name="Jeong J.-T."/>
            <person name="Choi B.-S."/>
            <person name="Jung M."/>
            <person name="Ginzburg D."/>
            <person name="Zhao K."/>
            <person name="Won S.Y."/>
            <person name="Oh T.-J."/>
            <person name="Yu Y."/>
            <person name="Kim N.-H."/>
            <person name="Lee O.R."/>
            <person name="Lee T.-H."/>
            <person name="Bashyal P."/>
            <person name="Kim T.-S."/>
            <person name="Lee W.-H."/>
            <person name="Kawkins C."/>
            <person name="Kim C.-K."/>
            <person name="Kim J.S."/>
            <person name="Ahn B.O."/>
            <person name="Rhee S.Y."/>
            <person name="Sohng J.K."/>
        </authorList>
    </citation>
    <scope>NUCLEOTIDE SEQUENCE</scope>
    <source>
        <tissue evidence="8">Leaf</tissue>
    </source>
</reference>
<dbReference type="Proteomes" id="UP000634136">
    <property type="component" value="Unassembled WGS sequence"/>
</dbReference>
<dbReference type="Gene3D" id="3.40.50.1110">
    <property type="entry name" value="SGNH hydrolase"/>
    <property type="match status" value="1"/>
</dbReference>
<evidence type="ECO:0000313" key="9">
    <source>
        <dbReference type="Proteomes" id="UP000634136"/>
    </source>
</evidence>
<evidence type="ECO:0000256" key="2">
    <source>
        <dbReference type="ARBA" id="ARBA00008668"/>
    </source>
</evidence>
<evidence type="ECO:0000313" key="8">
    <source>
        <dbReference type="EMBL" id="KAF7844672.1"/>
    </source>
</evidence>
<dbReference type="EMBL" id="JAAIUW010000001">
    <property type="protein sequence ID" value="KAF7844672.1"/>
    <property type="molecule type" value="Genomic_DNA"/>
</dbReference>
<dbReference type="PANTHER" id="PTHR45650">
    <property type="entry name" value="GDSL-LIKE LIPASE/ACYLHYDROLASE-RELATED"/>
    <property type="match status" value="1"/>
</dbReference>
<dbReference type="GO" id="GO:0005576">
    <property type="term" value="C:extracellular region"/>
    <property type="evidence" value="ECO:0007669"/>
    <property type="project" value="UniProtKB-SubCell"/>
</dbReference>
<dbReference type="InterPro" id="IPR051238">
    <property type="entry name" value="GDSL_esterase/lipase"/>
</dbReference>
<dbReference type="OrthoDB" id="1608148at2759"/>
<keyword evidence="7" id="KW-0443">Lipid metabolism</keyword>
<gene>
    <name evidence="8" type="ORF">G2W53_001577</name>
</gene>
<keyword evidence="6" id="KW-0442">Lipid degradation</keyword>
<keyword evidence="4" id="KW-0732">Signal</keyword>
<evidence type="ECO:0000256" key="1">
    <source>
        <dbReference type="ARBA" id="ARBA00004613"/>
    </source>
</evidence>